<gene>
    <name evidence="1" type="ORF">S01H1_22031</name>
</gene>
<accession>X0TZ84</accession>
<evidence type="ECO:0000313" key="1">
    <source>
        <dbReference type="EMBL" id="GAF98908.1"/>
    </source>
</evidence>
<dbReference type="AlphaFoldDB" id="X0TZ84"/>
<proteinExistence type="predicted"/>
<reference evidence="1" key="1">
    <citation type="journal article" date="2014" name="Front. Microbiol.">
        <title>High frequency of phylogenetically diverse reductive dehalogenase-homologous genes in deep subseafloor sedimentary metagenomes.</title>
        <authorList>
            <person name="Kawai M."/>
            <person name="Futagami T."/>
            <person name="Toyoda A."/>
            <person name="Takaki Y."/>
            <person name="Nishi S."/>
            <person name="Hori S."/>
            <person name="Arai W."/>
            <person name="Tsubouchi T."/>
            <person name="Morono Y."/>
            <person name="Uchiyama I."/>
            <person name="Ito T."/>
            <person name="Fujiyama A."/>
            <person name="Inagaki F."/>
            <person name="Takami H."/>
        </authorList>
    </citation>
    <scope>NUCLEOTIDE SEQUENCE</scope>
    <source>
        <strain evidence="1">Expedition CK06-06</strain>
    </source>
</reference>
<sequence length="42" mass="4812">MVKLTPEIKGFIDSELSSSRPLKYSKLKQRITQKYGVRVSKA</sequence>
<feature type="non-terminal residue" evidence="1">
    <location>
        <position position="42"/>
    </location>
</feature>
<protein>
    <submittedName>
        <fullName evidence="1">Uncharacterized protein</fullName>
    </submittedName>
</protein>
<comment type="caution">
    <text evidence="1">The sequence shown here is derived from an EMBL/GenBank/DDBJ whole genome shotgun (WGS) entry which is preliminary data.</text>
</comment>
<organism evidence="1">
    <name type="scientific">marine sediment metagenome</name>
    <dbReference type="NCBI Taxonomy" id="412755"/>
    <lineage>
        <taxon>unclassified sequences</taxon>
        <taxon>metagenomes</taxon>
        <taxon>ecological metagenomes</taxon>
    </lineage>
</organism>
<name>X0TZ84_9ZZZZ</name>
<dbReference type="EMBL" id="BARS01012341">
    <property type="protein sequence ID" value="GAF98908.1"/>
    <property type="molecule type" value="Genomic_DNA"/>
</dbReference>